<dbReference type="EMBL" id="VWFQ01000251">
    <property type="protein sequence ID" value="KAA4629927.1"/>
    <property type="molecule type" value="Genomic_DNA"/>
</dbReference>
<dbReference type="AlphaFoldDB" id="A0A642BWG8"/>
<evidence type="ECO:0000313" key="3">
    <source>
        <dbReference type="EMBL" id="KAA4629927.1"/>
    </source>
</evidence>
<keyword evidence="3" id="KW-0808">Transferase</keyword>
<keyword evidence="1" id="KW-0472">Membrane</keyword>
<dbReference type="InterPro" id="IPR058591">
    <property type="entry name" value="Gtf3_N"/>
</dbReference>
<feature type="non-terminal residue" evidence="3">
    <location>
        <position position="64"/>
    </location>
</feature>
<evidence type="ECO:0000259" key="2">
    <source>
        <dbReference type="Pfam" id="PF26334"/>
    </source>
</evidence>
<accession>A0A642BWG8</accession>
<sequence length="64" mass="7365">MEQIMCDLGYRNIGFPCLVCSNKILGFVITLLSMIKVCFKLRSGDILIIQYPLKKYYTLLCNIV</sequence>
<comment type="caution">
    <text evidence="3">The sequence shown here is derived from an EMBL/GenBank/DDBJ whole genome shotgun (WGS) entry which is preliminary data.</text>
</comment>
<evidence type="ECO:0000256" key="1">
    <source>
        <dbReference type="SAM" id="Phobius"/>
    </source>
</evidence>
<dbReference type="Gene3D" id="3.40.50.2000">
    <property type="entry name" value="Glycogen Phosphorylase B"/>
    <property type="match status" value="1"/>
</dbReference>
<organism evidence="3">
    <name type="scientific">Bacteroides ovatus</name>
    <dbReference type="NCBI Taxonomy" id="28116"/>
    <lineage>
        <taxon>Bacteria</taxon>
        <taxon>Pseudomonadati</taxon>
        <taxon>Bacteroidota</taxon>
        <taxon>Bacteroidia</taxon>
        <taxon>Bacteroidales</taxon>
        <taxon>Bacteroidaceae</taxon>
        <taxon>Bacteroides</taxon>
    </lineage>
</organism>
<protein>
    <submittedName>
        <fullName evidence="3">Galactofuranosyltransferase</fullName>
    </submittedName>
</protein>
<feature type="domain" description="Glucosyltransferase 3-like N-terminal" evidence="2">
    <location>
        <begin position="2"/>
        <end position="59"/>
    </location>
</feature>
<reference evidence="3" key="1">
    <citation type="journal article" date="2019" name="Nat. Med.">
        <title>A library of human gut bacterial isolates paired with longitudinal multiomics data enables mechanistic microbiome research.</title>
        <authorList>
            <person name="Poyet M."/>
            <person name="Groussin M."/>
            <person name="Gibbons S.M."/>
            <person name="Avila-Pacheco J."/>
            <person name="Jiang X."/>
            <person name="Kearney S.M."/>
            <person name="Perrotta A.R."/>
            <person name="Berdy B."/>
            <person name="Zhao S."/>
            <person name="Lieberman T.D."/>
            <person name="Swanson P.K."/>
            <person name="Smith M."/>
            <person name="Roesemann S."/>
            <person name="Alexander J.E."/>
            <person name="Rich S.A."/>
            <person name="Livny J."/>
            <person name="Vlamakis H."/>
            <person name="Clish C."/>
            <person name="Bullock K."/>
            <person name="Deik A."/>
            <person name="Scott J."/>
            <person name="Pierce K.A."/>
            <person name="Xavier R.J."/>
            <person name="Alm E.J."/>
        </authorList>
    </citation>
    <scope>NUCLEOTIDE SEQUENCE</scope>
    <source>
        <strain evidence="3">BIOML-A16</strain>
    </source>
</reference>
<dbReference type="Pfam" id="PF26334">
    <property type="entry name" value="Gtf3_N"/>
    <property type="match status" value="1"/>
</dbReference>
<proteinExistence type="predicted"/>
<name>A0A642BWG8_BACOV</name>
<keyword evidence="1" id="KW-0812">Transmembrane</keyword>
<dbReference type="GO" id="GO:0016740">
    <property type="term" value="F:transferase activity"/>
    <property type="evidence" value="ECO:0007669"/>
    <property type="project" value="UniProtKB-KW"/>
</dbReference>
<feature type="transmembrane region" description="Helical" evidence="1">
    <location>
        <begin position="13"/>
        <end position="35"/>
    </location>
</feature>
<gene>
    <name evidence="3" type="ORF">F3B52_28210</name>
</gene>
<keyword evidence="1" id="KW-1133">Transmembrane helix</keyword>